<dbReference type="SUPFAM" id="SSF58038">
    <property type="entry name" value="SNARE fusion complex"/>
    <property type="match status" value="1"/>
</dbReference>
<dbReference type="Gene3D" id="1.20.58.400">
    <property type="entry name" value="t-snare proteins"/>
    <property type="match status" value="1"/>
</dbReference>
<keyword evidence="7" id="KW-0472">Membrane</keyword>
<dbReference type="GO" id="GO:0006886">
    <property type="term" value="P:intracellular protein transport"/>
    <property type="evidence" value="ECO:0007669"/>
    <property type="project" value="InterPro"/>
</dbReference>
<dbReference type="InterPro" id="IPR038407">
    <property type="entry name" value="v-SNARE_N_sf"/>
</dbReference>
<dbReference type="GO" id="GO:0031201">
    <property type="term" value="C:SNARE complex"/>
    <property type="evidence" value="ECO:0007669"/>
    <property type="project" value="TreeGrafter"/>
</dbReference>
<sequence length="179" mass="19314">MASPMFESYVEEILTLAAEVRHLLQTGSVGDVDRAVLQLGEAHDLLRQLEVEARSATDAATRADLQAQVQAHKASLASLRTASERRQLVSRVDGSDPAAAAAQRQRMLDAGDTLAQQAAMLAAAKGALLETEGVAGEVTAELGRNRETIQSAHSKVKETGSMMDEAKQLLNMMGKWYRR</sequence>
<evidence type="ECO:0000256" key="2">
    <source>
        <dbReference type="ARBA" id="ARBA00022448"/>
    </source>
</evidence>
<reference evidence="10" key="1">
    <citation type="submission" date="2021-02" db="EMBL/GenBank/DDBJ databases">
        <title>First Annotated Genome of the Yellow-green Alga Tribonema minus.</title>
        <authorList>
            <person name="Mahan K.M."/>
        </authorList>
    </citation>
    <scope>NUCLEOTIDE SEQUENCE</scope>
    <source>
        <strain evidence="10">UTEX B ZZ1240</strain>
    </source>
</reference>
<dbReference type="PANTHER" id="PTHR21230:SF84">
    <property type="entry name" value="VESICLE TRANSPORT V-SNARE N-TERMINAL DOMAIN-CONTAINING PROTEIN"/>
    <property type="match status" value="1"/>
</dbReference>
<gene>
    <name evidence="10" type="ORF">JKP88DRAFT_347920</name>
</gene>
<evidence type="ECO:0000259" key="9">
    <source>
        <dbReference type="Pfam" id="PF05008"/>
    </source>
</evidence>
<evidence type="ECO:0000256" key="6">
    <source>
        <dbReference type="ARBA" id="ARBA00023054"/>
    </source>
</evidence>
<proteinExistence type="predicted"/>
<dbReference type="GO" id="GO:0012507">
    <property type="term" value="C:ER to Golgi transport vesicle membrane"/>
    <property type="evidence" value="ECO:0007669"/>
    <property type="project" value="TreeGrafter"/>
</dbReference>
<keyword evidence="5" id="KW-1133">Transmembrane helix</keyword>
<dbReference type="InterPro" id="IPR007705">
    <property type="entry name" value="Vesicle_trsprt_v-SNARE_N"/>
</dbReference>
<dbReference type="OrthoDB" id="430637at2759"/>
<evidence type="ECO:0000313" key="11">
    <source>
        <dbReference type="Proteomes" id="UP000664859"/>
    </source>
</evidence>
<dbReference type="GO" id="GO:0006906">
    <property type="term" value="P:vesicle fusion"/>
    <property type="evidence" value="ECO:0007669"/>
    <property type="project" value="TreeGrafter"/>
</dbReference>
<protein>
    <recommendedName>
        <fullName evidence="9">Vesicle transport v-SNARE N-terminal domain-containing protein</fullName>
    </recommendedName>
</protein>
<evidence type="ECO:0000256" key="3">
    <source>
        <dbReference type="ARBA" id="ARBA00022692"/>
    </source>
</evidence>
<keyword evidence="11" id="KW-1185">Reference proteome</keyword>
<keyword evidence="6 8" id="KW-0175">Coiled coil</keyword>
<evidence type="ECO:0000256" key="7">
    <source>
        <dbReference type="ARBA" id="ARBA00023136"/>
    </source>
</evidence>
<evidence type="ECO:0000256" key="8">
    <source>
        <dbReference type="SAM" id="Coils"/>
    </source>
</evidence>
<dbReference type="Pfam" id="PF12352">
    <property type="entry name" value="V-SNARE_C"/>
    <property type="match status" value="1"/>
</dbReference>
<dbReference type="GO" id="GO:0000149">
    <property type="term" value="F:SNARE binding"/>
    <property type="evidence" value="ECO:0007669"/>
    <property type="project" value="TreeGrafter"/>
</dbReference>
<evidence type="ECO:0000256" key="1">
    <source>
        <dbReference type="ARBA" id="ARBA00004211"/>
    </source>
</evidence>
<dbReference type="GO" id="GO:0005789">
    <property type="term" value="C:endoplasmic reticulum membrane"/>
    <property type="evidence" value="ECO:0007669"/>
    <property type="project" value="TreeGrafter"/>
</dbReference>
<feature type="coiled-coil region" evidence="8">
    <location>
        <begin position="46"/>
        <end position="82"/>
    </location>
</feature>
<feature type="domain" description="Vesicle transport v-SNARE N-terminal" evidence="9">
    <location>
        <begin position="1"/>
        <end position="85"/>
    </location>
</feature>
<dbReference type="GO" id="GO:0031902">
    <property type="term" value="C:late endosome membrane"/>
    <property type="evidence" value="ECO:0007669"/>
    <property type="project" value="TreeGrafter"/>
</dbReference>
<name>A0A835ZAQ6_9STRA</name>
<keyword evidence="3" id="KW-0812">Transmembrane</keyword>
<dbReference type="Pfam" id="PF05008">
    <property type="entry name" value="V-SNARE"/>
    <property type="match status" value="1"/>
</dbReference>
<dbReference type="GO" id="GO:0005794">
    <property type="term" value="C:Golgi apparatus"/>
    <property type="evidence" value="ECO:0007669"/>
    <property type="project" value="TreeGrafter"/>
</dbReference>
<dbReference type="GO" id="GO:0005484">
    <property type="term" value="F:SNAP receptor activity"/>
    <property type="evidence" value="ECO:0007669"/>
    <property type="project" value="TreeGrafter"/>
</dbReference>
<evidence type="ECO:0000256" key="4">
    <source>
        <dbReference type="ARBA" id="ARBA00022927"/>
    </source>
</evidence>
<dbReference type="Gene3D" id="1.20.5.110">
    <property type="match status" value="1"/>
</dbReference>
<evidence type="ECO:0000256" key="5">
    <source>
        <dbReference type="ARBA" id="ARBA00022989"/>
    </source>
</evidence>
<dbReference type="Proteomes" id="UP000664859">
    <property type="component" value="Unassembled WGS sequence"/>
</dbReference>
<dbReference type="AlphaFoldDB" id="A0A835ZAQ6"/>
<organism evidence="10 11">
    <name type="scientific">Tribonema minus</name>
    <dbReference type="NCBI Taxonomy" id="303371"/>
    <lineage>
        <taxon>Eukaryota</taxon>
        <taxon>Sar</taxon>
        <taxon>Stramenopiles</taxon>
        <taxon>Ochrophyta</taxon>
        <taxon>PX clade</taxon>
        <taxon>Xanthophyceae</taxon>
        <taxon>Tribonematales</taxon>
        <taxon>Tribonemataceae</taxon>
        <taxon>Tribonema</taxon>
    </lineage>
</organism>
<dbReference type="EMBL" id="JAFCMP010000079">
    <property type="protein sequence ID" value="KAG5187955.1"/>
    <property type="molecule type" value="Genomic_DNA"/>
</dbReference>
<comment type="caution">
    <text evidence="10">The sequence shown here is derived from an EMBL/GenBank/DDBJ whole genome shotgun (WGS) entry which is preliminary data.</text>
</comment>
<dbReference type="PANTHER" id="PTHR21230">
    <property type="entry name" value="VESICLE TRANSPORT V-SNARE PROTEIN VTI1-RELATED"/>
    <property type="match status" value="1"/>
</dbReference>
<evidence type="ECO:0000313" key="10">
    <source>
        <dbReference type="EMBL" id="KAG5187955.1"/>
    </source>
</evidence>
<keyword evidence="4" id="KW-0653">Protein transport</keyword>
<comment type="subcellular location">
    <subcellularLocation>
        <location evidence="1">Membrane</location>
        <topology evidence="1">Single-pass type IV membrane protein</topology>
    </subcellularLocation>
</comment>
<accession>A0A835ZAQ6</accession>
<keyword evidence="2" id="KW-0813">Transport</keyword>